<evidence type="ECO:0000313" key="2">
    <source>
        <dbReference type="Proteomes" id="UP000031258"/>
    </source>
</evidence>
<dbReference type="InterPro" id="IPR009444">
    <property type="entry name" value="Conjugal_tfr_TraD_a-type"/>
</dbReference>
<evidence type="ECO:0000313" key="1">
    <source>
        <dbReference type="EMBL" id="KIE04641.1"/>
    </source>
</evidence>
<proteinExistence type="predicted"/>
<name>A0A0C1MXL7_9RICK</name>
<dbReference type="Proteomes" id="UP000031258">
    <property type="component" value="Unassembled WGS sequence"/>
</dbReference>
<dbReference type="EMBL" id="JSWE01000171">
    <property type="protein sequence ID" value="KIE04641.1"/>
    <property type="molecule type" value="Genomic_DNA"/>
</dbReference>
<accession>A0A0C1MXL7</accession>
<organism evidence="1 2">
    <name type="scientific">Candidatus Jidaibacter acanthamoebae</name>
    <dbReference type="NCBI Taxonomy" id="86105"/>
    <lineage>
        <taxon>Bacteria</taxon>
        <taxon>Pseudomonadati</taxon>
        <taxon>Pseudomonadota</taxon>
        <taxon>Alphaproteobacteria</taxon>
        <taxon>Rickettsiales</taxon>
        <taxon>Candidatus Midichloriaceae</taxon>
        <taxon>Candidatus Jidaibacter</taxon>
    </lineage>
</organism>
<reference evidence="1 2" key="1">
    <citation type="submission" date="2014-11" db="EMBL/GenBank/DDBJ databases">
        <title>A Rickettsiales Symbiont of Amoebae With Ancient Features.</title>
        <authorList>
            <person name="Schulz F."/>
            <person name="Martijn J."/>
            <person name="Wascher F."/>
            <person name="Kostanjsek R."/>
            <person name="Ettema T.J."/>
            <person name="Horn M."/>
        </authorList>
    </citation>
    <scope>NUCLEOTIDE SEQUENCE [LARGE SCALE GENOMIC DNA]</scope>
    <source>
        <strain evidence="1 2">UWC36</strain>
    </source>
</reference>
<keyword evidence="2" id="KW-1185">Reference proteome</keyword>
<dbReference type="Pfam" id="PF06412">
    <property type="entry name" value="TraD"/>
    <property type="match status" value="1"/>
</dbReference>
<dbReference type="AlphaFoldDB" id="A0A0C1MXL7"/>
<comment type="caution">
    <text evidence="1">The sequence shown here is derived from an EMBL/GenBank/DDBJ whole genome shotgun (WGS) entry which is preliminary data.</text>
</comment>
<protein>
    <submittedName>
        <fullName evidence="1">Conjugal transfer protein TraD</fullName>
    </submittedName>
</protein>
<gene>
    <name evidence="1" type="primary">traD_2</name>
    <name evidence="1" type="ORF">NF27_GZ00010</name>
</gene>
<sequence>MASIYKLKSSMQTVSQIKRKQDAHSKIQMGGLIVKAGLDYLHPKESAILLGILVDAKQKLDSDDKYEYLDYYQKLGFKEFSK</sequence>